<gene>
    <name evidence="3" type="primary">RvY_11648-1</name>
    <name evidence="3" type="synonym">RvY_11648.1</name>
    <name evidence="3" type="ORF">RvY_11648</name>
</gene>
<evidence type="ECO:0000313" key="3">
    <source>
        <dbReference type="EMBL" id="GAV00857.1"/>
    </source>
</evidence>
<protein>
    <submittedName>
        <fullName evidence="3">Uncharacterized protein</fullName>
    </submittedName>
</protein>
<proteinExistence type="predicted"/>
<dbReference type="EMBL" id="BDGG01000006">
    <property type="protein sequence ID" value="GAV00857.1"/>
    <property type="molecule type" value="Genomic_DNA"/>
</dbReference>
<evidence type="ECO:0000256" key="2">
    <source>
        <dbReference type="SAM" id="Phobius"/>
    </source>
</evidence>
<dbReference type="Proteomes" id="UP000186922">
    <property type="component" value="Unassembled WGS sequence"/>
</dbReference>
<organism evidence="3 4">
    <name type="scientific">Ramazzottius varieornatus</name>
    <name type="common">Water bear</name>
    <name type="synonym">Tardigrade</name>
    <dbReference type="NCBI Taxonomy" id="947166"/>
    <lineage>
        <taxon>Eukaryota</taxon>
        <taxon>Metazoa</taxon>
        <taxon>Ecdysozoa</taxon>
        <taxon>Tardigrada</taxon>
        <taxon>Eutardigrada</taxon>
        <taxon>Parachela</taxon>
        <taxon>Hypsibioidea</taxon>
        <taxon>Ramazzottiidae</taxon>
        <taxon>Ramazzottius</taxon>
    </lineage>
</organism>
<feature type="compositionally biased region" description="Basic and acidic residues" evidence="1">
    <location>
        <begin position="55"/>
        <end position="73"/>
    </location>
</feature>
<name>A0A1D1VGS7_RAMVA</name>
<feature type="region of interest" description="Disordered" evidence="1">
    <location>
        <begin position="98"/>
        <end position="129"/>
    </location>
</feature>
<sequence>MTDDDNACPFPEFIIASLLGGHLVYQLFAAFLMCKYCLTPILQRQMRRLVNSFPRPDDAVERPRPDDAVERPRPDDAVECLISGYHLCTRIQLTEPSKLMHRNNPANNRLRRYGPKNVPNTLPVNWKPE</sequence>
<reference evidence="3 4" key="1">
    <citation type="journal article" date="2016" name="Nat. Commun.">
        <title>Extremotolerant tardigrade genome and improved radiotolerance of human cultured cells by tardigrade-unique protein.</title>
        <authorList>
            <person name="Hashimoto T."/>
            <person name="Horikawa D.D."/>
            <person name="Saito Y."/>
            <person name="Kuwahara H."/>
            <person name="Kozuka-Hata H."/>
            <person name="Shin-I T."/>
            <person name="Minakuchi Y."/>
            <person name="Ohishi K."/>
            <person name="Motoyama A."/>
            <person name="Aizu T."/>
            <person name="Enomoto A."/>
            <person name="Kondo K."/>
            <person name="Tanaka S."/>
            <person name="Hara Y."/>
            <person name="Koshikawa S."/>
            <person name="Sagara H."/>
            <person name="Miura T."/>
            <person name="Yokobori S."/>
            <person name="Miyagawa K."/>
            <person name="Suzuki Y."/>
            <person name="Kubo T."/>
            <person name="Oyama M."/>
            <person name="Kohara Y."/>
            <person name="Fujiyama A."/>
            <person name="Arakawa K."/>
            <person name="Katayama T."/>
            <person name="Toyoda A."/>
            <person name="Kunieda T."/>
        </authorList>
    </citation>
    <scope>NUCLEOTIDE SEQUENCE [LARGE SCALE GENOMIC DNA]</scope>
    <source>
        <strain evidence="3 4">YOKOZUNA-1</strain>
    </source>
</reference>
<keyword evidence="2" id="KW-0812">Transmembrane</keyword>
<feature type="region of interest" description="Disordered" evidence="1">
    <location>
        <begin position="54"/>
        <end position="73"/>
    </location>
</feature>
<keyword evidence="2" id="KW-0472">Membrane</keyword>
<feature type="transmembrane region" description="Helical" evidence="2">
    <location>
        <begin position="13"/>
        <end position="38"/>
    </location>
</feature>
<keyword evidence="4" id="KW-1185">Reference proteome</keyword>
<accession>A0A1D1VGS7</accession>
<keyword evidence="2" id="KW-1133">Transmembrane helix</keyword>
<evidence type="ECO:0000313" key="4">
    <source>
        <dbReference type="Proteomes" id="UP000186922"/>
    </source>
</evidence>
<dbReference type="AlphaFoldDB" id="A0A1D1VGS7"/>
<comment type="caution">
    <text evidence="3">The sequence shown here is derived from an EMBL/GenBank/DDBJ whole genome shotgun (WGS) entry which is preliminary data.</text>
</comment>
<evidence type="ECO:0000256" key="1">
    <source>
        <dbReference type="SAM" id="MobiDB-lite"/>
    </source>
</evidence>